<evidence type="ECO:0000259" key="9">
    <source>
        <dbReference type="Pfam" id="PF12776"/>
    </source>
</evidence>
<evidence type="ECO:0000256" key="7">
    <source>
        <dbReference type="ARBA" id="ARBA00023242"/>
    </source>
</evidence>
<evidence type="ECO:0000256" key="5">
    <source>
        <dbReference type="ARBA" id="ARBA00022723"/>
    </source>
</evidence>
<reference evidence="11 12" key="1">
    <citation type="submission" date="2017-09" db="EMBL/GenBank/DDBJ databases">
        <authorList>
            <consortium name="International Durum Wheat Genome Sequencing Consortium (IDWGSC)"/>
            <person name="Milanesi L."/>
        </authorList>
    </citation>
    <scope>NUCLEOTIDE SEQUENCE [LARGE SCALE GENOMIC DNA]</scope>
    <source>
        <strain evidence="12">cv. Svevo</strain>
    </source>
</reference>
<organism evidence="11 12">
    <name type="scientific">Triticum turgidum subsp. durum</name>
    <name type="common">Durum wheat</name>
    <name type="synonym">Triticum durum</name>
    <dbReference type="NCBI Taxonomy" id="4567"/>
    <lineage>
        <taxon>Eukaryota</taxon>
        <taxon>Viridiplantae</taxon>
        <taxon>Streptophyta</taxon>
        <taxon>Embryophyta</taxon>
        <taxon>Tracheophyta</taxon>
        <taxon>Spermatophyta</taxon>
        <taxon>Magnoliopsida</taxon>
        <taxon>Liliopsida</taxon>
        <taxon>Poales</taxon>
        <taxon>Poaceae</taxon>
        <taxon>BOP clade</taxon>
        <taxon>Pooideae</taxon>
        <taxon>Triticodae</taxon>
        <taxon>Triticeae</taxon>
        <taxon>Triticinae</taxon>
        <taxon>Triticum</taxon>
    </lineage>
</organism>
<dbReference type="InterPro" id="IPR024752">
    <property type="entry name" value="Myb/SANT-like_dom"/>
</dbReference>
<feature type="compositionally biased region" description="Basic and acidic residues" evidence="8">
    <location>
        <begin position="1"/>
        <end position="15"/>
    </location>
</feature>
<feature type="region of interest" description="Disordered" evidence="8">
    <location>
        <begin position="177"/>
        <end position="222"/>
    </location>
</feature>
<accession>A0A9R0QIV5</accession>
<evidence type="ECO:0000259" key="10">
    <source>
        <dbReference type="Pfam" id="PF13359"/>
    </source>
</evidence>
<feature type="region of interest" description="Disordered" evidence="8">
    <location>
        <begin position="490"/>
        <end position="512"/>
    </location>
</feature>
<dbReference type="GO" id="GO:0046872">
    <property type="term" value="F:metal ion binding"/>
    <property type="evidence" value="ECO:0007669"/>
    <property type="project" value="UniProtKB-KW"/>
</dbReference>
<dbReference type="InterPro" id="IPR027806">
    <property type="entry name" value="HARBI1_dom"/>
</dbReference>
<gene>
    <name evidence="11" type="ORF">TRITD_1Av1G215410</name>
</gene>
<keyword evidence="7" id="KW-0539">Nucleus</keyword>
<comment type="cofactor">
    <cofactor evidence="1">
        <name>a divalent metal cation</name>
        <dbReference type="ChEBI" id="CHEBI:60240"/>
    </cofactor>
</comment>
<dbReference type="Proteomes" id="UP000324705">
    <property type="component" value="Chromosome 1A"/>
</dbReference>
<keyword evidence="6" id="KW-0378">Hydrolase</keyword>
<evidence type="ECO:0000256" key="6">
    <source>
        <dbReference type="ARBA" id="ARBA00022801"/>
    </source>
</evidence>
<evidence type="ECO:0000313" key="11">
    <source>
        <dbReference type="EMBL" id="VAH10818.1"/>
    </source>
</evidence>
<sequence length="537" mass="60958">MDDQKDQKNRKENPDKKRHVWKSSEDKILLTIMKDQTLHGGKEGTGYTKKAWRDILKQFNDSRVDKLELQQLKNRHKYYWSCYAAMDRLLKLTGFGWDDDDKMIKASEETWEELIEKDKSLQEYREKVWPSWEDLQQICASSTASGVGAVSSKGKDGSCTTKSSQIDLNKDVEVHEIESDENNGSPGVFTKKSTAIEPEKRKFPGSGSKETTRGQKRTADDAITAIDRLADASLSIAEAKKKTAEQNDTYSVKSCMSVLNSMGSLDASTKLKAVKAFTDDPRNEIPAKILGDARFYPYFKNCLGAIDGTHIEAKIRLDKQTPYRNRHGYPSQNVMAAVSFDMTFSYVAAGWEGSASDQAVLRWAVTSGGFVVPEGKFYLVDSGYANTPKFIAPYRGDRYHIASFRGSNRRYTSEKDMFNHLHAQLRNVVERTFGVLKARFPILSRKGGIPYPYKTQVKIVMACCIIHNFIRKVNHHDELFELYEHGEAQQHVDHGDQQVRGQAREDERAAGERVRAGIARQLWSNHQQRSAQQPEDD</sequence>
<evidence type="ECO:0000313" key="12">
    <source>
        <dbReference type="Proteomes" id="UP000324705"/>
    </source>
</evidence>
<dbReference type="GO" id="GO:0005634">
    <property type="term" value="C:nucleus"/>
    <property type="evidence" value="ECO:0007669"/>
    <property type="project" value="UniProtKB-SubCell"/>
</dbReference>
<dbReference type="Pfam" id="PF12776">
    <property type="entry name" value="Myb_DNA-bind_3"/>
    <property type="match status" value="1"/>
</dbReference>
<dbReference type="OMA" id="HENDDTS"/>
<feature type="region of interest" description="Disordered" evidence="8">
    <location>
        <begin position="1"/>
        <end position="22"/>
    </location>
</feature>
<dbReference type="GO" id="GO:0016787">
    <property type="term" value="F:hydrolase activity"/>
    <property type="evidence" value="ECO:0007669"/>
    <property type="project" value="UniProtKB-KW"/>
</dbReference>
<feature type="domain" description="DDE Tnp4" evidence="10">
    <location>
        <begin position="306"/>
        <end position="468"/>
    </location>
</feature>
<dbReference type="AlphaFoldDB" id="A0A9R0QIV5"/>
<keyword evidence="5" id="KW-0479">Metal-binding</keyword>
<evidence type="ECO:0000256" key="1">
    <source>
        <dbReference type="ARBA" id="ARBA00001968"/>
    </source>
</evidence>
<proteinExistence type="inferred from homology"/>
<dbReference type="PANTHER" id="PTHR22930:SF259">
    <property type="entry name" value="OS08G0106900 PROTEIN"/>
    <property type="match status" value="1"/>
</dbReference>
<feature type="compositionally biased region" description="Basic and acidic residues" evidence="8">
    <location>
        <begin position="210"/>
        <end position="220"/>
    </location>
</feature>
<keyword evidence="4" id="KW-0540">Nuclease</keyword>
<evidence type="ECO:0000256" key="2">
    <source>
        <dbReference type="ARBA" id="ARBA00004123"/>
    </source>
</evidence>
<dbReference type="PANTHER" id="PTHR22930">
    <property type="match status" value="1"/>
</dbReference>
<dbReference type="EMBL" id="LT934111">
    <property type="protein sequence ID" value="VAH10818.1"/>
    <property type="molecule type" value="Genomic_DNA"/>
</dbReference>
<evidence type="ECO:0000256" key="4">
    <source>
        <dbReference type="ARBA" id="ARBA00022722"/>
    </source>
</evidence>
<dbReference type="Pfam" id="PF13359">
    <property type="entry name" value="DDE_Tnp_4"/>
    <property type="match status" value="1"/>
</dbReference>
<evidence type="ECO:0000256" key="3">
    <source>
        <dbReference type="ARBA" id="ARBA00006958"/>
    </source>
</evidence>
<evidence type="ECO:0008006" key="13">
    <source>
        <dbReference type="Google" id="ProtNLM"/>
    </source>
</evidence>
<keyword evidence="12" id="KW-1185">Reference proteome</keyword>
<dbReference type="Gramene" id="TRITD1Av1G215410.1">
    <property type="protein sequence ID" value="TRITD1Av1G215410.1"/>
    <property type="gene ID" value="TRITD1Av1G215410"/>
</dbReference>
<feature type="domain" description="Myb/SANT-like" evidence="9">
    <location>
        <begin position="21"/>
        <end position="113"/>
    </location>
</feature>
<dbReference type="GO" id="GO:0004518">
    <property type="term" value="F:nuclease activity"/>
    <property type="evidence" value="ECO:0007669"/>
    <property type="project" value="UniProtKB-KW"/>
</dbReference>
<comment type="similarity">
    <text evidence="3">Belongs to the HARBI1 family.</text>
</comment>
<protein>
    <recommendedName>
        <fullName evidence="13">Myb/SANT-like domain-containing protein</fullName>
    </recommendedName>
</protein>
<comment type="subcellular location">
    <subcellularLocation>
        <location evidence="2">Nucleus</location>
    </subcellularLocation>
</comment>
<evidence type="ECO:0000256" key="8">
    <source>
        <dbReference type="SAM" id="MobiDB-lite"/>
    </source>
</evidence>
<name>A0A9R0QIV5_TRITD</name>
<dbReference type="InterPro" id="IPR045249">
    <property type="entry name" value="HARBI1-like"/>
</dbReference>